<evidence type="ECO:0000259" key="3">
    <source>
        <dbReference type="Pfam" id="PF13649"/>
    </source>
</evidence>
<evidence type="ECO:0000313" key="4">
    <source>
        <dbReference type="EMBL" id="CAL1293351.1"/>
    </source>
</evidence>
<proteinExistence type="predicted"/>
<organism evidence="4 5">
    <name type="scientific">Larinioides sclopetarius</name>
    <dbReference type="NCBI Taxonomy" id="280406"/>
    <lineage>
        <taxon>Eukaryota</taxon>
        <taxon>Metazoa</taxon>
        <taxon>Ecdysozoa</taxon>
        <taxon>Arthropoda</taxon>
        <taxon>Chelicerata</taxon>
        <taxon>Arachnida</taxon>
        <taxon>Araneae</taxon>
        <taxon>Araneomorphae</taxon>
        <taxon>Entelegynae</taxon>
        <taxon>Araneoidea</taxon>
        <taxon>Araneidae</taxon>
        <taxon>Larinioides</taxon>
    </lineage>
</organism>
<name>A0AAV2BAX9_9ARAC</name>
<dbReference type="AlphaFoldDB" id="A0AAV2BAX9"/>
<evidence type="ECO:0000256" key="2">
    <source>
        <dbReference type="ARBA" id="ARBA00022679"/>
    </source>
</evidence>
<dbReference type="Pfam" id="PF13649">
    <property type="entry name" value="Methyltransf_25"/>
    <property type="match status" value="1"/>
</dbReference>
<dbReference type="EMBL" id="CAXIEN010000324">
    <property type="protein sequence ID" value="CAL1293351.1"/>
    <property type="molecule type" value="Genomic_DNA"/>
</dbReference>
<dbReference type="Proteomes" id="UP001497382">
    <property type="component" value="Unassembled WGS sequence"/>
</dbReference>
<reference evidence="4 5" key="1">
    <citation type="submission" date="2024-04" db="EMBL/GenBank/DDBJ databases">
        <authorList>
            <person name="Rising A."/>
            <person name="Reimegard J."/>
            <person name="Sonavane S."/>
            <person name="Akerstrom W."/>
            <person name="Nylinder S."/>
            <person name="Hedman E."/>
            <person name="Kallberg Y."/>
        </authorList>
    </citation>
    <scope>NUCLEOTIDE SEQUENCE [LARGE SCALE GENOMIC DNA]</scope>
</reference>
<accession>A0AAV2BAX9</accession>
<dbReference type="SUPFAM" id="SSF53335">
    <property type="entry name" value="S-adenosyl-L-methionine-dependent methyltransferases"/>
    <property type="match status" value="1"/>
</dbReference>
<comment type="caution">
    <text evidence="4">The sequence shown here is derived from an EMBL/GenBank/DDBJ whole genome shotgun (WGS) entry which is preliminary data.</text>
</comment>
<dbReference type="PANTHER" id="PTHR43861">
    <property type="entry name" value="TRANS-ACONITATE 2-METHYLTRANSFERASE-RELATED"/>
    <property type="match status" value="1"/>
</dbReference>
<sequence>MAQPFFPTTLFSQPITLIIAAYLLIIDRILGPPTTMNAQLYESVKPLDSVVHFLTVTLRDLGWYKQKEELVMDVGCGPGHVTFQFVLPLFPNAEKFVAVDYSSSMIEAARSNYLHPKIEYHVADFEDKSDVQRWNGQVTKLVSIHCVNWLKNQKQSFQNTYDLLQPGGEAAFYFVLISDFYAAVVDIYNDPKWRGYFEGVDSRVPESHCKKFDSTHYRKIVEDIGFDVLLCRDELKVNPLSSEKAAKDLYYSLTVLVHHVPQSLKDEFRNDLNEYVVKNGGKTEDGTLVHRAVTLELVVRKPKRL</sequence>
<evidence type="ECO:0000256" key="1">
    <source>
        <dbReference type="ARBA" id="ARBA00022603"/>
    </source>
</evidence>
<dbReference type="Gene3D" id="3.40.50.150">
    <property type="entry name" value="Vaccinia Virus protein VP39"/>
    <property type="match status" value="1"/>
</dbReference>
<dbReference type="PANTHER" id="PTHR43861:SF1">
    <property type="entry name" value="TRANS-ACONITATE 2-METHYLTRANSFERASE"/>
    <property type="match status" value="1"/>
</dbReference>
<keyword evidence="5" id="KW-1185">Reference proteome</keyword>
<keyword evidence="1" id="KW-0489">Methyltransferase</keyword>
<protein>
    <recommendedName>
        <fullName evidence="3">Methyltransferase domain-containing protein</fullName>
    </recommendedName>
</protein>
<dbReference type="CDD" id="cd02440">
    <property type="entry name" value="AdoMet_MTases"/>
    <property type="match status" value="1"/>
</dbReference>
<dbReference type="GO" id="GO:0008168">
    <property type="term" value="F:methyltransferase activity"/>
    <property type="evidence" value="ECO:0007669"/>
    <property type="project" value="UniProtKB-KW"/>
</dbReference>
<gene>
    <name evidence="4" type="ORF">LARSCL_LOCUS18140</name>
</gene>
<dbReference type="InterPro" id="IPR029063">
    <property type="entry name" value="SAM-dependent_MTases_sf"/>
</dbReference>
<feature type="domain" description="Methyltransferase" evidence="3">
    <location>
        <begin position="71"/>
        <end position="168"/>
    </location>
</feature>
<dbReference type="InterPro" id="IPR041698">
    <property type="entry name" value="Methyltransf_25"/>
</dbReference>
<keyword evidence="2" id="KW-0808">Transferase</keyword>
<dbReference type="GO" id="GO:0032259">
    <property type="term" value="P:methylation"/>
    <property type="evidence" value="ECO:0007669"/>
    <property type="project" value="UniProtKB-KW"/>
</dbReference>
<evidence type="ECO:0000313" key="5">
    <source>
        <dbReference type="Proteomes" id="UP001497382"/>
    </source>
</evidence>